<dbReference type="KEGG" id="vg:65131778"/>
<dbReference type="InterPro" id="IPR049522">
    <property type="entry name" value="ART-PolyVal_dom"/>
</dbReference>
<dbReference type="EMBL" id="MT774408">
    <property type="protein sequence ID" value="QOR57625.1"/>
    <property type="molecule type" value="Genomic_DNA"/>
</dbReference>
<name>A0A7M1RT64_9CAUD</name>
<feature type="region of interest" description="Disordered" evidence="1">
    <location>
        <begin position="2050"/>
        <end position="2074"/>
    </location>
</feature>
<protein>
    <recommendedName>
        <fullName evidence="2">ART-PolyVal-like domain-containing protein</fullName>
    </recommendedName>
</protein>
<organism evidence="3 4">
    <name type="scientific">uncultured phage cr130_1</name>
    <dbReference type="NCBI Taxonomy" id="2772092"/>
    <lineage>
        <taxon>Viruses</taxon>
        <taxon>Duplodnaviria</taxon>
        <taxon>Heunggongvirae</taxon>
        <taxon>Uroviricota</taxon>
        <taxon>Caudoviricetes</taxon>
        <taxon>Crassvirales</taxon>
        <taxon>Suoliviridae</taxon>
        <taxon>Oafivirinae</taxon>
        <taxon>Chuhaivirus</taxon>
        <taxon>Chuhaivirus simiae</taxon>
    </lineage>
</organism>
<evidence type="ECO:0000259" key="2">
    <source>
        <dbReference type="Pfam" id="PF18760"/>
    </source>
</evidence>
<sequence>MNAFCPNLSNKKVKQEFDELTSLFGEDAAYFLWDKNNGYSLDKAPNGADSILFKSLLDNYNGDRQATLKAKAKVYTSNFTNWFGDWTKEDKTDVSKVVDENGEPLVVYHGSAKQFNAFKLDKIGSMSGDKSGFYFTNKRKIAKDYYSKETGSVLGNLKLLFHIGNEYKSSVYDVFLNSKNPYIIKVSDKEYITREQIIKEAKEQGYDSVLFNNVIDGPTVRQDVRIVFNPNQIKSATDNKGTFSTQNDNIYESEQDVISQQERELIYNFIEDKKKRYLSTGYYKMDKSRRESIKNDIRKEFESKFSHFRLKFSYDKKRDRLTIYAEPKSKRDVAQWQSIIFGKQNANSPFSESDTEAVMREVLKAVRGTSIHERFIADAIAKALKGKHISFEFTTSLPLNTAARYDAYRHVVLINSYATFRNDNNYSNSLTLTIMHELLHAVTVETINGNDELKSKLENLLSEVKKALGEDAKDYGLSDIYEFLAELSNINFVHKLQQIKVDKKDTTFFQRVRNFINEVIRKIALSIGVHKNTAYEDAMDLLMLSMFPLDFKLKIVYQENAPTLFDSTAQQNEVKSKIQKQFSILYKAYKKLPNKSAKRELIQNKIFETINELLLLDDLLAINTALNMAILNIGIVDNLSGDAAKNTVLGFLQQQSQLQNPYSNITADELVLMYQNSIAFYSNLVKNEIPSVDDKNMTSNNRALKKEVEASIDSAYNLWKEALVVVTDRIVDDIVDNEVITSEDSTKDDMKQVLKDYLHRNAMYGDINTWYEYTSNNARSQSPLIKAAFNLILYAETKTLEESYKERSKIVNAYEKANKISKQLTRNWQKLFMEFDRNGVPTGYFIRPINYGQYLLDVDAEVERINQDFQNRYGFHYITDDVTGKLINSVTKQFADDEEWEDGKMPHIVEYQLALYDFKCTHANLRYTYNYYKERLSLPYKGSLDPDNVEAKLLSECHGLSPKTLAKYNLIQSNINYYLNKCKDKETGFSYPERLTDPEDQRKLDMWNHQLELLSNAYNEDGTIKTDEDRLIAFELKAWLKWIGNQISSDIDYDSYKSERKKIEEECNKTGDFTPLQLFVKYNATIGINPNLINMIFKDAEDINPESHDVIYARLIRGMLKSAVKGDGLEPDLRRMMNNIQFWIDCKNTDQIIEDGGEHNTETHDFSDYFYMHSIPYRDEQGYYLNEDLELTVNEDEAISFYQYMVDHYTLIAQNDGYIAGLNDDEGNPIDFSQLSENDIRTFFKDLFTYTYLELDFETGLMTESRKPLSIFSYLEPLNKIFNNKDGKAEFSIIEIPRGRFLQKSNPKYINGQYDIYQNQSEQPNSFYYDNSETYDKMMSDNNMRTLYELLILSMLQSQQWMEFNNQLFNYQLPKLQASDVVSILRSTKKGTKSALDNIREQFLNINTNDYDLRSTDDLYLGPDLTVNQNIPLKFIGKLKDREKYTYDITSAVLMYVNMASNYKNKRNILTKLQALRYAQNPDNREETVNDTKNLRSQYDSMMDSHVYGNLYKNSKTRIIAGTIKRLSTLQMLGANFLSMSAGFMDSTRNIIKDGIVGRYFTLRDLSTSLISTLINLPLFLINIGNPIANNKQSALMLLFGISKDYAATSSNVGTNRFIKILNQSLMGGYSALDYVTNATLLRAFMNNYRFYDGSTIPKGFYTKYEMLLLFLKAGKSKFKANLAHMSCGTTLYGAYKFNHGLAEIKPEYEQYITERIKKNIRGITLLRGALINGVNPDNDNPKYKNTMWGLFIGSMRAWMLQRSQELYAGRDDVSVREVEEKNKENVVNGRIKNIKTYEIKNRTVEQQNKRMSWNYSIGMPEPELLKALGRSLGVMLRGITNIFSSGVKRKFSQVEKFAIRQTLIEIGMVLAMIYTYDSINNWCKDVSPINPQKETIYTPKEVIQSKLYKEWFRNSYVRTVNSAIEQWDVNTVGEIVNSATVLSSGIKSWYSIPSVVLTQDPSSLEPYGDKIIKQGKYKGFTNLEASIWKTIGVLNNLHSSFTYNGVSANTSFYSRNYSWWMKMLGDQYKPIKATKTSYPSYDNIDDYATMDDYESSNDETSIDDYATDDAYVE</sequence>
<keyword evidence="4" id="KW-1185">Reference proteome</keyword>
<dbReference type="Pfam" id="PF18760">
    <property type="entry name" value="ART-PolyVal"/>
    <property type="match status" value="1"/>
</dbReference>
<dbReference type="GeneID" id="65131778"/>
<feature type="domain" description="ART-PolyVal-like" evidence="2">
    <location>
        <begin position="99"/>
        <end position="243"/>
    </location>
</feature>
<dbReference type="Proteomes" id="UP000594028">
    <property type="component" value="Segment"/>
</dbReference>
<accession>A0A7M1RT64</accession>
<evidence type="ECO:0000313" key="4">
    <source>
        <dbReference type="Proteomes" id="UP000594028"/>
    </source>
</evidence>
<dbReference type="RefSeq" id="YP_010113265.1">
    <property type="nucleotide sequence ID" value="NC_055901.1"/>
</dbReference>
<reference evidence="3 4" key="1">
    <citation type="submission" date="2020-07" db="EMBL/GenBank/DDBJ databases">
        <title>Taxonomic proposal: Crassvirales, a new order of highly abundant and diverse bacterial viruses.</title>
        <authorList>
            <person name="Shkoporov A.N."/>
            <person name="Stockdale S.R."/>
            <person name="Guerin E."/>
            <person name="Ross R.P."/>
            <person name="Hill C."/>
        </authorList>
    </citation>
    <scope>NUCLEOTIDE SEQUENCE [LARGE SCALE GENOMIC DNA]</scope>
</reference>
<evidence type="ECO:0000256" key="1">
    <source>
        <dbReference type="SAM" id="MobiDB-lite"/>
    </source>
</evidence>
<evidence type="ECO:0000313" key="3">
    <source>
        <dbReference type="EMBL" id="QOR57625.1"/>
    </source>
</evidence>
<proteinExistence type="predicted"/>